<dbReference type="Gramene" id="Solyc10g049477.1.1">
    <property type="protein sequence ID" value="Solyc10g049477.1.1"/>
    <property type="gene ID" value="Solyc10g049477.1"/>
</dbReference>
<evidence type="ECO:0000259" key="1">
    <source>
        <dbReference type="Pfam" id="PF07734"/>
    </source>
</evidence>
<evidence type="ECO:0000313" key="2">
    <source>
        <dbReference type="EnsemblPlants" id="Solyc10g049477.1.1"/>
    </source>
</evidence>
<reference evidence="2" key="2">
    <citation type="submission" date="2019-01" db="UniProtKB">
        <authorList>
            <consortium name="EnsemblPlants"/>
        </authorList>
    </citation>
    <scope>IDENTIFICATION</scope>
    <source>
        <strain evidence="2">cv. Heinz 1706</strain>
    </source>
</reference>
<dbReference type="EnsemblPlants" id="Solyc10g049477.1.1">
    <property type="protein sequence ID" value="Solyc10g049477.1.1"/>
    <property type="gene ID" value="Solyc10g049477.1"/>
</dbReference>
<feature type="domain" description="F-box associated beta-propeller type 1" evidence="1">
    <location>
        <begin position="24"/>
        <end position="115"/>
    </location>
</feature>
<dbReference type="Proteomes" id="UP000004994">
    <property type="component" value="Chromosome 10"/>
</dbReference>
<reference evidence="2" key="1">
    <citation type="journal article" date="2012" name="Nature">
        <title>The tomato genome sequence provides insights into fleshy fruit evolution.</title>
        <authorList>
            <consortium name="Tomato Genome Consortium"/>
        </authorList>
    </citation>
    <scope>NUCLEOTIDE SEQUENCE [LARGE SCALE GENOMIC DNA]</scope>
    <source>
        <strain evidence="2">cv. Heinz 1706</strain>
    </source>
</reference>
<proteinExistence type="predicted"/>
<accession>A0A3Q7JAW9</accession>
<protein>
    <recommendedName>
        <fullName evidence="1">F-box associated beta-propeller type 1 domain-containing protein</fullName>
    </recommendedName>
</protein>
<dbReference type="AlphaFoldDB" id="A0A3Q7JAW9"/>
<dbReference type="Pfam" id="PF07734">
    <property type="entry name" value="FBA_1"/>
    <property type="match status" value="1"/>
</dbReference>
<sequence>MFQKHLFAILITQNCTKFLKLAGFVNGKLYWTSSTCINKYKVCHITSFHLADGTWGSLELPSCGKDNSDINLGAMGSDLSLLYTCQRGAATSDIWIMKLSRVNVSWTILFTIKYPLSIKTHSLMPPADFGQRVLSQATSALLFRV</sequence>
<keyword evidence="3" id="KW-1185">Reference proteome</keyword>
<dbReference type="InParanoid" id="A0A3Q7JAW9"/>
<name>A0A3Q7JAW9_SOLLC</name>
<evidence type="ECO:0000313" key="3">
    <source>
        <dbReference type="Proteomes" id="UP000004994"/>
    </source>
</evidence>
<dbReference type="InterPro" id="IPR006527">
    <property type="entry name" value="F-box-assoc_dom_typ1"/>
</dbReference>
<organism evidence="2">
    <name type="scientific">Solanum lycopersicum</name>
    <name type="common">Tomato</name>
    <name type="synonym">Lycopersicon esculentum</name>
    <dbReference type="NCBI Taxonomy" id="4081"/>
    <lineage>
        <taxon>Eukaryota</taxon>
        <taxon>Viridiplantae</taxon>
        <taxon>Streptophyta</taxon>
        <taxon>Embryophyta</taxon>
        <taxon>Tracheophyta</taxon>
        <taxon>Spermatophyta</taxon>
        <taxon>Magnoliopsida</taxon>
        <taxon>eudicotyledons</taxon>
        <taxon>Gunneridae</taxon>
        <taxon>Pentapetalae</taxon>
        <taxon>asterids</taxon>
        <taxon>lamiids</taxon>
        <taxon>Solanales</taxon>
        <taxon>Solanaceae</taxon>
        <taxon>Solanoideae</taxon>
        <taxon>Solaneae</taxon>
        <taxon>Solanum</taxon>
        <taxon>Solanum subgen. Lycopersicon</taxon>
    </lineage>
</organism>